<dbReference type="InterPro" id="IPR018769">
    <property type="entry name" value="VgrG2_DUF2345"/>
</dbReference>
<protein>
    <submittedName>
        <fullName evidence="6">Type VI secretion system tip protein VgrG</fullName>
    </submittedName>
</protein>
<dbReference type="SUPFAM" id="SSF69349">
    <property type="entry name" value="Phage fibre proteins"/>
    <property type="match status" value="1"/>
</dbReference>
<feature type="domain" description="Putative type VI secretion system Rhs element associated Vgr" evidence="5">
    <location>
        <begin position="531"/>
        <end position="638"/>
    </location>
</feature>
<sequence>MDFAQLLASFASAFTQERRLVTLQLGDGAWDQQLLPQSASGEEALSQPYRYVVECVSTDAGLELKRLLGLPAQLGILTADGEETVRCGIVTAAQALPSDGGFARYGLTLEPALALLRHHRSSRVWQDLPVPGIVKAIIEEQQAANPVFAAAFALRLELSRDYPARSYCLQYRETSLDFVQRLLAEEGIAYRFEHESGDTPRVTLVAFDDPYSLPQAAHGRVRFHRADATEAEDSITDWTSARRVGPEAVALASFDYKPVVTRHAQQQSATDQGNGGAQAEAGLEDYDAQTLYYATDPEQLDRYTTLRQQAHDLAKKAFQGGGTVRGLKVGDWFQLADHPLHDSDAPEQREFVASRLRFAARNNLPGDLLQALGVKEAERPFDVEFEAQRRGIALVPDYASRQRPTAPGAQTATVVGPRDGDAAADEVHTDQHGRIKVQFHWQRPQEHPEYGASLDDKSSCWLRVAYPSAGAGWGHQFIPRIGQEVLVDFIEGDIDRPLVVGVLYNGGHPPPDFSGAGALPANKTLSGIKTKEHQGGQYGELLFDDTQGEVRTKLSSEHGKTQLNQGYLAHPRANGKAEPRGEGFELRSDRAGAIRAAQGLLLSTEAKPGASGAQLDREQALAQLQSAQQLAQALGDTASGQLADTVETGPEGIAEDNTRQGKRQRGNLAHLNGALEAWAAGSNTDRDSKGGEQPGQQPILVASAPAGIALTTANALVLSSGGNLDTVSQRDTQQTTARRWVHNVGSRISLFVQGVADKVNLKLIAAKGHARLHALSGDVEIVGDKNLRIYANKEKLEAVAKQELLLTCGGAYIRLSGGNIEIHAPGAESFKAASFSFTGPTSLSKVAPPSPPPKERYHEQFVVTDKHTGLPLVHTPYRVETADGQVFHGVTDGEGKTTRIHTPDARQLKLYLD</sequence>
<feature type="region of interest" description="Disordered" evidence="2">
    <location>
        <begin position="642"/>
        <end position="665"/>
    </location>
</feature>
<reference evidence="6 7" key="1">
    <citation type="submission" date="2019-04" db="EMBL/GenBank/DDBJ databases">
        <title>Chitiniphilus eburnea sp. nov., a novel chitinolytic bacterium isolated from aquaculture sludge.</title>
        <authorList>
            <person name="Sheng M."/>
        </authorList>
    </citation>
    <scope>NUCLEOTIDE SEQUENCE [LARGE SCALE GENOMIC DNA]</scope>
    <source>
        <strain evidence="6 7">HX-2-15</strain>
    </source>
</reference>
<dbReference type="SUPFAM" id="SSF69279">
    <property type="entry name" value="Phage tail proteins"/>
    <property type="match status" value="2"/>
</dbReference>
<comment type="caution">
    <text evidence="6">The sequence shown here is derived from an EMBL/GenBank/DDBJ whole genome shotgun (WGS) entry which is preliminary data.</text>
</comment>
<dbReference type="Pfam" id="PF10106">
    <property type="entry name" value="DUF2345"/>
    <property type="match status" value="1"/>
</dbReference>
<evidence type="ECO:0000313" key="7">
    <source>
        <dbReference type="Proteomes" id="UP000310016"/>
    </source>
</evidence>
<feature type="domain" description="Gp5/Type VI secretion system Vgr protein OB-fold" evidence="3">
    <location>
        <begin position="428"/>
        <end position="504"/>
    </location>
</feature>
<dbReference type="RefSeq" id="WP_136774042.1">
    <property type="nucleotide sequence ID" value="NZ_CP156074.1"/>
</dbReference>
<gene>
    <name evidence="6" type="ORF">FAZ21_13890</name>
</gene>
<dbReference type="OrthoDB" id="8572364at2"/>
<dbReference type="Pfam" id="PF04717">
    <property type="entry name" value="Phage_base_V"/>
    <property type="match status" value="1"/>
</dbReference>
<dbReference type="SUPFAM" id="SSF69255">
    <property type="entry name" value="gp5 N-terminal domain-like"/>
    <property type="match status" value="1"/>
</dbReference>
<dbReference type="NCBIfam" id="TIGR03361">
    <property type="entry name" value="VI_Rhs_Vgr"/>
    <property type="match status" value="1"/>
</dbReference>
<dbReference type="InterPro" id="IPR006533">
    <property type="entry name" value="T6SS_Vgr_RhsGE"/>
</dbReference>
<dbReference type="Gene3D" id="2.30.110.50">
    <property type="match status" value="1"/>
</dbReference>
<organism evidence="6 7">
    <name type="scientific">Chitiniphilus eburneus</name>
    <dbReference type="NCBI Taxonomy" id="2571148"/>
    <lineage>
        <taxon>Bacteria</taxon>
        <taxon>Pseudomonadati</taxon>
        <taxon>Pseudomonadota</taxon>
        <taxon>Betaproteobacteria</taxon>
        <taxon>Neisseriales</taxon>
        <taxon>Chitinibacteraceae</taxon>
        <taxon>Chitiniphilus</taxon>
    </lineage>
</organism>
<dbReference type="Pfam" id="PF05954">
    <property type="entry name" value="Phage_GPD"/>
    <property type="match status" value="1"/>
</dbReference>
<evidence type="ECO:0000256" key="1">
    <source>
        <dbReference type="ARBA" id="ARBA00005558"/>
    </source>
</evidence>
<comment type="similarity">
    <text evidence="1">Belongs to the VgrG protein family.</text>
</comment>
<evidence type="ECO:0000259" key="5">
    <source>
        <dbReference type="Pfam" id="PF13296"/>
    </source>
</evidence>
<dbReference type="InterPro" id="IPR017847">
    <property type="entry name" value="T6SS_RhsGE_Vgr_subset"/>
</dbReference>
<keyword evidence="7" id="KW-1185">Reference proteome</keyword>
<dbReference type="InterPro" id="IPR037026">
    <property type="entry name" value="Vgr_OB-fold_dom_sf"/>
</dbReference>
<accession>A0A4U0PRQ3</accession>
<dbReference type="Gene3D" id="4.10.220.110">
    <property type="match status" value="1"/>
</dbReference>
<feature type="domain" description="DUF2345" evidence="4">
    <location>
        <begin position="693"/>
        <end position="840"/>
    </location>
</feature>
<dbReference type="NCBIfam" id="TIGR01646">
    <property type="entry name" value="vgr_GE"/>
    <property type="match status" value="1"/>
</dbReference>
<dbReference type="Proteomes" id="UP000310016">
    <property type="component" value="Unassembled WGS sequence"/>
</dbReference>
<evidence type="ECO:0000256" key="2">
    <source>
        <dbReference type="SAM" id="MobiDB-lite"/>
    </source>
</evidence>
<dbReference type="InterPro" id="IPR028244">
    <property type="entry name" value="T6SS_Rhs_Vgr_dom"/>
</dbReference>
<name>A0A4U0PRQ3_9NEIS</name>
<dbReference type="Gene3D" id="2.40.50.230">
    <property type="entry name" value="Gp5 N-terminal domain"/>
    <property type="match status" value="1"/>
</dbReference>
<dbReference type="AlphaFoldDB" id="A0A4U0PRQ3"/>
<dbReference type="EMBL" id="SUMF01000017">
    <property type="protein sequence ID" value="TJZ71053.1"/>
    <property type="molecule type" value="Genomic_DNA"/>
</dbReference>
<feature type="region of interest" description="Disordered" evidence="2">
    <location>
        <begin position="401"/>
        <end position="424"/>
    </location>
</feature>
<evidence type="ECO:0000259" key="3">
    <source>
        <dbReference type="Pfam" id="PF04717"/>
    </source>
</evidence>
<dbReference type="Gene3D" id="3.55.50.10">
    <property type="entry name" value="Baseplate protein-like domains"/>
    <property type="match status" value="1"/>
</dbReference>
<dbReference type="InterPro" id="IPR006531">
    <property type="entry name" value="Gp5/Vgr_OB"/>
</dbReference>
<proteinExistence type="inferred from homology"/>
<evidence type="ECO:0000313" key="6">
    <source>
        <dbReference type="EMBL" id="TJZ71053.1"/>
    </source>
</evidence>
<evidence type="ECO:0000259" key="4">
    <source>
        <dbReference type="Pfam" id="PF10106"/>
    </source>
</evidence>
<dbReference type="Pfam" id="PF13296">
    <property type="entry name" value="T6SS_Vgr"/>
    <property type="match status" value="1"/>
</dbReference>